<evidence type="ECO:0000313" key="1">
    <source>
        <dbReference type="Proteomes" id="UP000887580"/>
    </source>
</evidence>
<proteinExistence type="predicted"/>
<name>A0AC35GRU7_9BILA</name>
<evidence type="ECO:0000313" key="2">
    <source>
        <dbReference type="WBParaSite" id="PS1159_v2.g7850.t1"/>
    </source>
</evidence>
<protein>
    <submittedName>
        <fullName evidence="2">Serpin domain-containing protein</fullName>
    </submittedName>
</protein>
<dbReference type="WBParaSite" id="PS1159_v2.g7850.t1">
    <property type="protein sequence ID" value="PS1159_v2.g7850.t1"/>
    <property type="gene ID" value="PS1159_v2.g7850"/>
</dbReference>
<accession>A0AC35GRU7</accession>
<sequence length="219" mass="24648">MSESVTIAQANFALNLIQEIGLDKSAVISPISISFALGMILLGANGNTAREIENAIAKGIIGDELHNHLLNVYNFINENKNTVKMGNKVYFADNLQIFEYYKKQLQKFYNGNFQLTDFTDTQKATNEINEFVANSTNNEILNIIDKVSESCQMILVNAIYFEEKWANPFTPCSYHTLFYSIPNVTKGVNLYYKILSTEHFSDDLDLNGCVMNSVRLLAG</sequence>
<dbReference type="Proteomes" id="UP000887580">
    <property type="component" value="Unplaced"/>
</dbReference>
<organism evidence="1 2">
    <name type="scientific">Panagrolaimus sp. PS1159</name>
    <dbReference type="NCBI Taxonomy" id="55785"/>
    <lineage>
        <taxon>Eukaryota</taxon>
        <taxon>Metazoa</taxon>
        <taxon>Ecdysozoa</taxon>
        <taxon>Nematoda</taxon>
        <taxon>Chromadorea</taxon>
        <taxon>Rhabditida</taxon>
        <taxon>Tylenchina</taxon>
        <taxon>Panagrolaimomorpha</taxon>
        <taxon>Panagrolaimoidea</taxon>
        <taxon>Panagrolaimidae</taxon>
        <taxon>Panagrolaimus</taxon>
    </lineage>
</organism>
<reference evidence="2" key="1">
    <citation type="submission" date="2022-11" db="UniProtKB">
        <authorList>
            <consortium name="WormBaseParasite"/>
        </authorList>
    </citation>
    <scope>IDENTIFICATION</scope>
</reference>